<dbReference type="SUPFAM" id="SSF160379">
    <property type="entry name" value="SP0830-like"/>
    <property type="match status" value="1"/>
</dbReference>
<dbReference type="AlphaFoldDB" id="A0A1V4SJ92"/>
<dbReference type="EMBL" id="MZGX01000019">
    <property type="protein sequence ID" value="OPX43317.1"/>
    <property type="molecule type" value="Genomic_DNA"/>
</dbReference>
<dbReference type="STRING" id="48256.CLHUN_28650"/>
<dbReference type="Proteomes" id="UP000191554">
    <property type="component" value="Unassembled WGS sequence"/>
</dbReference>
<dbReference type="RefSeq" id="WP_080065313.1">
    <property type="nucleotide sequence ID" value="NZ_MZGX01000019.1"/>
</dbReference>
<dbReference type="Pfam" id="PF08002">
    <property type="entry name" value="DUF1697"/>
    <property type="match status" value="1"/>
</dbReference>
<dbReference type="Gene3D" id="3.30.70.1280">
    <property type="entry name" value="SP0830-like domains"/>
    <property type="match status" value="1"/>
</dbReference>
<dbReference type="PIRSF" id="PIRSF008502">
    <property type="entry name" value="UCP008502"/>
    <property type="match status" value="1"/>
</dbReference>
<protein>
    <recommendedName>
        <fullName evidence="3">Cytoplasmic protein</fullName>
    </recommendedName>
</protein>
<dbReference type="PANTHER" id="PTHR36439:SF1">
    <property type="entry name" value="DUF1697 DOMAIN-CONTAINING PROTEIN"/>
    <property type="match status" value="1"/>
</dbReference>
<accession>A0A1V4SJ92</accession>
<dbReference type="InterPro" id="IPR012545">
    <property type="entry name" value="DUF1697"/>
</dbReference>
<dbReference type="PANTHER" id="PTHR36439">
    <property type="entry name" value="BLL4334 PROTEIN"/>
    <property type="match status" value="1"/>
</dbReference>
<evidence type="ECO:0008006" key="3">
    <source>
        <dbReference type="Google" id="ProtNLM"/>
    </source>
</evidence>
<gene>
    <name evidence="1" type="ORF">CLHUN_28650</name>
</gene>
<proteinExistence type="predicted"/>
<keyword evidence="2" id="KW-1185">Reference proteome</keyword>
<evidence type="ECO:0000313" key="1">
    <source>
        <dbReference type="EMBL" id="OPX43317.1"/>
    </source>
</evidence>
<sequence length="187" mass="20986">MTAYTALLRGINVGGKNIVRMAELKELFEAIGLLKVQTYIQSGNVLFKSDEVQESLQKKIQQEFEGRFGFSSTVILRTAAQLEQIILNCPFSQEEIAEAELASEVESLYVALLSQIPPQERPECLEAYSSENDRYHIVGGEVFLLLRHSIRKSKLANNLQKLDAAATVRNWKTINKLVELAKAMNGK</sequence>
<organism evidence="1 2">
    <name type="scientific">Ruminiclostridium hungatei</name>
    <name type="common">Clostridium hungatei</name>
    <dbReference type="NCBI Taxonomy" id="48256"/>
    <lineage>
        <taxon>Bacteria</taxon>
        <taxon>Bacillati</taxon>
        <taxon>Bacillota</taxon>
        <taxon>Clostridia</taxon>
        <taxon>Eubacteriales</taxon>
        <taxon>Oscillospiraceae</taxon>
        <taxon>Ruminiclostridium</taxon>
    </lineage>
</organism>
<evidence type="ECO:0000313" key="2">
    <source>
        <dbReference type="Proteomes" id="UP000191554"/>
    </source>
</evidence>
<name>A0A1V4SJ92_RUMHU</name>
<dbReference type="OrthoDB" id="9806494at2"/>
<reference evidence="1 2" key="1">
    <citation type="submission" date="2017-03" db="EMBL/GenBank/DDBJ databases">
        <title>Genome sequence of Clostridium hungatei DSM 14427.</title>
        <authorList>
            <person name="Poehlein A."/>
            <person name="Daniel R."/>
        </authorList>
    </citation>
    <scope>NUCLEOTIDE SEQUENCE [LARGE SCALE GENOMIC DNA]</scope>
    <source>
        <strain evidence="1 2">DSM 14427</strain>
    </source>
</reference>
<comment type="caution">
    <text evidence="1">The sequence shown here is derived from an EMBL/GenBank/DDBJ whole genome shotgun (WGS) entry which is preliminary data.</text>
</comment>